<comment type="caution">
    <text evidence="1">The sequence shown here is derived from an EMBL/GenBank/DDBJ whole genome shotgun (WGS) entry which is preliminary data.</text>
</comment>
<keyword evidence="1" id="KW-0418">Kinase</keyword>
<gene>
    <name evidence="1" type="ORF">STAS_28377</name>
</gene>
<evidence type="ECO:0000313" key="1">
    <source>
        <dbReference type="EMBL" id="GER51033.1"/>
    </source>
</evidence>
<dbReference type="AlphaFoldDB" id="A0A5A7R002"/>
<evidence type="ECO:0000313" key="2">
    <source>
        <dbReference type="Proteomes" id="UP000325081"/>
    </source>
</evidence>
<dbReference type="GO" id="GO:0016301">
    <property type="term" value="F:kinase activity"/>
    <property type="evidence" value="ECO:0007669"/>
    <property type="project" value="UniProtKB-KW"/>
</dbReference>
<sequence length="188" mass="20374">MLDRGESMFGGCPYGDLAPILLVGEKFIGFDGGEGEDDGDKAVRFSGKTEVAILTAKLWPPTTKGYNKFPLNLPPPIFELHMNLKTASPKKMPRKVAIAIPKMPAKIPGTIKEVHPLEVAMPQAVVGPPTFAFDASSKSLSSKPNIFPSPSMIARWTPIWTRANKKILGAVVITFRMFPLAPTTAKNT</sequence>
<dbReference type="EMBL" id="BKCP01009404">
    <property type="protein sequence ID" value="GER51033.1"/>
    <property type="molecule type" value="Genomic_DNA"/>
</dbReference>
<name>A0A5A7R002_STRAF</name>
<protein>
    <submittedName>
        <fullName evidence="1">Protein kinase superfamily protein</fullName>
    </submittedName>
</protein>
<organism evidence="1 2">
    <name type="scientific">Striga asiatica</name>
    <name type="common">Asiatic witchweed</name>
    <name type="synonym">Buchnera asiatica</name>
    <dbReference type="NCBI Taxonomy" id="4170"/>
    <lineage>
        <taxon>Eukaryota</taxon>
        <taxon>Viridiplantae</taxon>
        <taxon>Streptophyta</taxon>
        <taxon>Embryophyta</taxon>
        <taxon>Tracheophyta</taxon>
        <taxon>Spermatophyta</taxon>
        <taxon>Magnoliopsida</taxon>
        <taxon>eudicotyledons</taxon>
        <taxon>Gunneridae</taxon>
        <taxon>Pentapetalae</taxon>
        <taxon>asterids</taxon>
        <taxon>lamiids</taxon>
        <taxon>Lamiales</taxon>
        <taxon>Orobanchaceae</taxon>
        <taxon>Buchnereae</taxon>
        <taxon>Striga</taxon>
    </lineage>
</organism>
<dbReference type="Proteomes" id="UP000325081">
    <property type="component" value="Unassembled WGS sequence"/>
</dbReference>
<accession>A0A5A7R002</accession>
<reference evidence="2" key="1">
    <citation type="journal article" date="2019" name="Curr. Biol.">
        <title>Genome Sequence of Striga asiatica Provides Insight into the Evolution of Plant Parasitism.</title>
        <authorList>
            <person name="Yoshida S."/>
            <person name="Kim S."/>
            <person name="Wafula E.K."/>
            <person name="Tanskanen J."/>
            <person name="Kim Y.M."/>
            <person name="Honaas L."/>
            <person name="Yang Z."/>
            <person name="Spallek T."/>
            <person name="Conn C.E."/>
            <person name="Ichihashi Y."/>
            <person name="Cheong K."/>
            <person name="Cui S."/>
            <person name="Der J.P."/>
            <person name="Gundlach H."/>
            <person name="Jiao Y."/>
            <person name="Hori C."/>
            <person name="Ishida J.K."/>
            <person name="Kasahara H."/>
            <person name="Kiba T."/>
            <person name="Kim M.S."/>
            <person name="Koo N."/>
            <person name="Laohavisit A."/>
            <person name="Lee Y.H."/>
            <person name="Lumba S."/>
            <person name="McCourt P."/>
            <person name="Mortimer J.C."/>
            <person name="Mutuku J.M."/>
            <person name="Nomura T."/>
            <person name="Sasaki-Sekimoto Y."/>
            <person name="Seto Y."/>
            <person name="Wang Y."/>
            <person name="Wakatake T."/>
            <person name="Sakakibara H."/>
            <person name="Demura T."/>
            <person name="Yamaguchi S."/>
            <person name="Yoneyama K."/>
            <person name="Manabe R.I."/>
            <person name="Nelson D.C."/>
            <person name="Schulman A.H."/>
            <person name="Timko M.P."/>
            <person name="dePamphilis C.W."/>
            <person name="Choi D."/>
            <person name="Shirasu K."/>
        </authorList>
    </citation>
    <scope>NUCLEOTIDE SEQUENCE [LARGE SCALE GENOMIC DNA]</scope>
    <source>
        <strain evidence="2">cv. UVA1</strain>
    </source>
</reference>
<proteinExistence type="predicted"/>
<keyword evidence="2" id="KW-1185">Reference proteome</keyword>
<keyword evidence="1" id="KW-0808">Transferase</keyword>
<dbReference type="OrthoDB" id="1911452at2759"/>